<organism evidence="3 4">
    <name type="scientific">Cryptotermes secundus</name>
    <dbReference type="NCBI Taxonomy" id="105785"/>
    <lineage>
        <taxon>Eukaryota</taxon>
        <taxon>Metazoa</taxon>
        <taxon>Ecdysozoa</taxon>
        <taxon>Arthropoda</taxon>
        <taxon>Hexapoda</taxon>
        <taxon>Insecta</taxon>
        <taxon>Pterygota</taxon>
        <taxon>Neoptera</taxon>
        <taxon>Polyneoptera</taxon>
        <taxon>Dictyoptera</taxon>
        <taxon>Blattodea</taxon>
        <taxon>Blattoidea</taxon>
        <taxon>Termitoidae</taxon>
        <taxon>Kalotermitidae</taxon>
        <taxon>Cryptotermitinae</taxon>
        <taxon>Cryptotermes</taxon>
    </lineage>
</organism>
<feature type="non-terminal residue" evidence="3">
    <location>
        <position position="1"/>
    </location>
</feature>
<dbReference type="Gene3D" id="2.170.140.10">
    <property type="entry name" value="Chitin binding domain"/>
    <property type="match status" value="1"/>
</dbReference>
<reference evidence="3 4" key="1">
    <citation type="submission" date="2017-12" db="EMBL/GenBank/DDBJ databases">
        <title>Hemimetabolous genomes reveal molecular basis of termite eusociality.</title>
        <authorList>
            <person name="Harrison M.C."/>
            <person name="Jongepier E."/>
            <person name="Robertson H.M."/>
            <person name="Arning N."/>
            <person name="Bitard-Feildel T."/>
            <person name="Chao H."/>
            <person name="Childers C.P."/>
            <person name="Dinh H."/>
            <person name="Doddapaneni H."/>
            <person name="Dugan S."/>
            <person name="Gowin J."/>
            <person name="Greiner C."/>
            <person name="Han Y."/>
            <person name="Hu H."/>
            <person name="Hughes D.S.T."/>
            <person name="Huylmans A.-K."/>
            <person name="Kemena C."/>
            <person name="Kremer L.P.M."/>
            <person name="Lee S.L."/>
            <person name="Lopez-Ezquerra A."/>
            <person name="Mallet L."/>
            <person name="Monroy-Kuhn J.M."/>
            <person name="Moser A."/>
            <person name="Murali S.C."/>
            <person name="Muzny D.M."/>
            <person name="Otani S."/>
            <person name="Piulachs M.-D."/>
            <person name="Poelchau M."/>
            <person name="Qu J."/>
            <person name="Schaub F."/>
            <person name="Wada-Katsumata A."/>
            <person name="Worley K.C."/>
            <person name="Xie Q."/>
            <person name="Ylla G."/>
            <person name="Poulsen M."/>
            <person name="Gibbs R.A."/>
            <person name="Schal C."/>
            <person name="Richards S."/>
            <person name="Belles X."/>
            <person name="Korb J."/>
            <person name="Bornberg-Bauer E."/>
        </authorList>
    </citation>
    <scope>NUCLEOTIDE SEQUENCE [LARGE SCALE GENOMIC DNA]</scope>
    <source>
        <tissue evidence="3">Whole body</tissue>
    </source>
</reference>
<feature type="region of interest" description="Disordered" evidence="1">
    <location>
        <begin position="794"/>
        <end position="827"/>
    </location>
</feature>
<feature type="domain" description="Chitin-binding type-2" evidence="2">
    <location>
        <begin position="1005"/>
        <end position="1069"/>
    </location>
</feature>
<feature type="compositionally biased region" description="Polar residues" evidence="1">
    <location>
        <begin position="202"/>
        <end position="219"/>
    </location>
</feature>
<gene>
    <name evidence="3" type="ORF">B7P43_G08462</name>
</gene>
<sequence length="1075" mass="119809">TIDNLPQTSFTCEDKPQDGLYADVETQCQVFHLCRTISGQLTLESSFVCPPGTVFNQPEGNCDTWKEVDCALYSAPEHSFKKTATTGTRGQGSKDRNKRQAIMKGTQTESPKQKIMHKLGVNKNYRFKRGTEKETFDYYDYVDDNYEAHAAKPENRDMSPGSDQTKESNDNFSNVEDNVSTERHAKPGPHLFKSEEKGKDGQQATVSAGNGNTDSNTGTPEHYESFLPYAIGTLVPTGFHHNEAKGTREENTPLVQPYELSVHNKSDEGKIEDTSDYIYEYEYVDEIITTTSNPRNIKQTESTLNENNKYIRNYAESTNPEFSHDLKSSNQSVTVQTNDFKIIDLNHSLDDTLTFSTNIPGNIPNKTKNDEVTTKTKIVPKVDSVDVTSDDYEYEYYYDEGYTEANSNSKQLSSANGHKITDSEKQSDYCAHCLDTEEVKHQKHRPAVAAQGNLNGTHENSNFGVSMKVLEKLNVTPPAPFQVNAKKQMHFGTDITAHDTQKSGFIQTGRISELFETNENPSLMQEMGKRTTDTAAVQNHKKLYESNYDEEGSDDIYLASHTTHLPKETFDSLRMETTTSHMVLEEETSTSHELNSSTQNVQIVDPIAVSLEETTPSLGLPDYRTTIATTAESQKEGTSPNYSTTSYADVIPYPLVGVPLSRIENQTFTEAIVLDSSSQTPLPSPVPSLLKPPKLHNIIMNHFSTPIPPPAAIQSSNTLTSRKPTLKRNQHRGTTDNMGHNIRQDEGKLRKSHRFTLLPGRNPTTHVQQMHIAENTTTTLATSFVADNPVIDDQETRPQNRVPNIQSSETIRSKETSSTVPHKGDSTYGIHHGLESEILLPFTRGSESNAKPTDKLISPNNGAFYSSQVSTEAVSSSEPPTIPAMENSALTFTPEYENHDLPTVNSSVIYNDDIILNRFRADNYSIDYAIRNNFELSGQNSTTVHVFPANDLTFPVTTPSSLFKHPSAETTEVLPSMSPSLHAGYTLSSVNSQPSISVDGMLANGFVCTGRELHRYHADTDDCRIFHYCSAGFHSRQVLDFRFMCENGTAFKADTQKCENEFLVPTCVNLKVKNE</sequence>
<dbReference type="InterPro" id="IPR036508">
    <property type="entry name" value="Chitin-bd_dom_sf"/>
</dbReference>
<feature type="compositionally biased region" description="Polar residues" evidence="1">
    <location>
        <begin position="797"/>
        <end position="820"/>
    </location>
</feature>
<evidence type="ECO:0000313" key="3">
    <source>
        <dbReference type="EMBL" id="PNF25452.1"/>
    </source>
</evidence>
<dbReference type="AlphaFoldDB" id="A0A2J7QA54"/>
<proteinExistence type="predicted"/>
<dbReference type="EMBL" id="NEVH01016338">
    <property type="protein sequence ID" value="PNF25452.1"/>
    <property type="molecule type" value="Genomic_DNA"/>
</dbReference>
<comment type="caution">
    <text evidence="3">The sequence shown here is derived from an EMBL/GenBank/DDBJ whole genome shotgun (WGS) entry which is preliminary data.</text>
</comment>
<evidence type="ECO:0000313" key="4">
    <source>
        <dbReference type="Proteomes" id="UP000235965"/>
    </source>
</evidence>
<feature type="region of interest" description="Disordered" evidence="1">
    <location>
        <begin position="82"/>
        <end position="111"/>
    </location>
</feature>
<feature type="region of interest" description="Disordered" evidence="1">
    <location>
        <begin position="150"/>
        <end position="223"/>
    </location>
</feature>
<dbReference type="GO" id="GO:0008061">
    <property type="term" value="F:chitin binding"/>
    <property type="evidence" value="ECO:0007669"/>
    <property type="project" value="InterPro"/>
</dbReference>
<dbReference type="Proteomes" id="UP000235965">
    <property type="component" value="Unassembled WGS sequence"/>
</dbReference>
<evidence type="ECO:0000259" key="2">
    <source>
        <dbReference type="PROSITE" id="PS50940"/>
    </source>
</evidence>
<dbReference type="InterPro" id="IPR052976">
    <property type="entry name" value="Scoloptoxin-like"/>
</dbReference>
<dbReference type="SUPFAM" id="SSF57625">
    <property type="entry name" value="Invertebrate chitin-binding proteins"/>
    <property type="match status" value="2"/>
</dbReference>
<protein>
    <recommendedName>
        <fullName evidence="2">Chitin-binding type-2 domain-containing protein</fullName>
    </recommendedName>
</protein>
<dbReference type="SMART" id="SM00494">
    <property type="entry name" value="ChtBD2"/>
    <property type="match status" value="2"/>
</dbReference>
<dbReference type="PANTHER" id="PTHR22933">
    <property type="entry name" value="FI18007P1-RELATED"/>
    <property type="match status" value="1"/>
</dbReference>
<feature type="domain" description="Chitin-binding type-2" evidence="2">
    <location>
        <begin position="9"/>
        <end position="72"/>
    </location>
</feature>
<keyword evidence="4" id="KW-1185">Reference proteome</keyword>
<dbReference type="PANTHER" id="PTHR22933:SF42">
    <property type="entry name" value="FI18455P1-RELATED"/>
    <property type="match status" value="1"/>
</dbReference>
<dbReference type="InterPro" id="IPR002557">
    <property type="entry name" value="Chitin-bd_dom"/>
</dbReference>
<dbReference type="Pfam" id="PF01607">
    <property type="entry name" value="CBM_14"/>
    <property type="match status" value="2"/>
</dbReference>
<name>A0A2J7QA54_9NEOP</name>
<accession>A0A2J7QA54</accession>
<evidence type="ECO:0000256" key="1">
    <source>
        <dbReference type="SAM" id="MobiDB-lite"/>
    </source>
</evidence>
<dbReference type="PROSITE" id="PS50940">
    <property type="entry name" value="CHIT_BIND_II"/>
    <property type="match status" value="2"/>
</dbReference>
<dbReference type="GO" id="GO:0005576">
    <property type="term" value="C:extracellular region"/>
    <property type="evidence" value="ECO:0007669"/>
    <property type="project" value="InterPro"/>
</dbReference>
<dbReference type="OrthoDB" id="8194025at2759"/>